<dbReference type="RefSeq" id="WP_015005602.1">
    <property type="nucleotide sequence ID" value="NZ_JBLHXE010000001.1"/>
</dbReference>
<evidence type="ECO:0000256" key="3">
    <source>
        <dbReference type="ARBA" id="ARBA00022723"/>
    </source>
</evidence>
<dbReference type="GO" id="GO:0016151">
    <property type="term" value="F:nickel cation binding"/>
    <property type="evidence" value="ECO:0007669"/>
    <property type="project" value="InterPro"/>
</dbReference>
<protein>
    <recommendedName>
        <fullName evidence="8">Hydrogenase maturation factor HypB</fullName>
    </recommendedName>
</protein>
<dbReference type="SUPFAM" id="SSF52540">
    <property type="entry name" value="P-loop containing nucleoside triphosphate hydrolases"/>
    <property type="match status" value="1"/>
</dbReference>
<accession>A0AB33Z4N3</accession>
<evidence type="ECO:0000256" key="8">
    <source>
        <dbReference type="ARBA" id="ARBA00035238"/>
    </source>
</evidence>
<evidence type="ECO:0000259" key="10">
    <source>
        <dbReference type="Pfam" id="PF02492"/>
    </source>
</evidence>
<evidence type="ECO:0000256" key="7">
    <source>
        <dbReference type="ARBA" id="ARBA00023134"/>
    </source>
</evidence>
<feature type="region of interest" description="Disordered" evidence="9">
    <location>
        <begin position="1"/>
        <end position="22"/>
    </location>
</feature>
<dbReference type="Proteomes" id="UP000015462">
    <property type="component" value="Unassembled WGS sequence"/>
</dbReference>
<name>A0AB33Z4N3_9GAMM</name>
<dbReference type="InterPro" id="IPR003495">
    <property type="entry name" value="CobW/HypB/UreG_nucleotide-bd"/>
</dbReference>
<dbReference type="PIRSF" id="PIRSF005624">
    <property type="entry name" value="Ni-bind_GTPase"/>
    <property type="match status" value="1"/>
</dbReference>
<keyword evidence="2" id="KW-0533">Nickel</keyword>
<keyword evidence="3" id="KW-0479">Metal-binding</keyword>
<proteinExistence type="inferred from homology"/>
<dbReference type="Pfam" id="PF02492">
    <property type="entry name" value="cobW"/>
    <property type="match status" value="1"/>
</dbReference>
<dbReference type="PANTHER" id="PTHR30134">
    <property type="entry name" value="HYDROGENASE PROTEIN ASSEMBLY PROTEIN, NICKEL CHAPERONE"/>
    <property type="match status" value="1"/>
</dbReference>
<feature type="compositionally biased region" description="Polar residues" evidence="9">
    <location>
        <begin position="1"/>
        <end position="16"/>
    </location>
</feature>
<comment type="caution">
    <text evidence="11">The sequence shown here is derived from an EMBL/GenBank/DDBJ whole genome shotgun (WGS) entry which is preliminary data.</text>
</comment>
<dbReference type="InterPro" id="IPR004392">
    <property type="entry name" value="Hyd_mat_HypB"/>
</dbReference>
<dbReference type="GO" id="GO:0003924">
    <property type="term" value="F:GTPase activity"/>
    <property type="evidence" value="ECO:0007669"/>
    <property type="project" value="InterPro"/>
</dbReference>
<dbReference type="EMBL" id="ASHL01000001">
    <property type="protein sequence ID" value="EPD14018.1"/>
    <property type="molecule type" value="Genomic_DNA"/>
</dbReference>
<keyword evidence="5" id="KW-0378">Hydrolase</keyword>
<dbReference type="InterPro" id="IPR027417">
    <property type="entry name" value="P-loop_NTPase"/>
</dbReference>
<dbReference type="GO" id="GO:0008270">
    <property type="term" value="F:zinc ion binding"/>
    <property type="evidence" value="ECO:0007669"/>
    <property type="project" value="TreeGrafter"/>
</dbReference>
<evidence type="ECO:0000256" key="2">
    <source>
        <dbReference type="ARBA" id="ARBA00022596"/>
    </source>
</evidence>
<reference evidence="11 12" key="1">
    <citation type="journal article" date="2013" name="Genome Announc.">
        <title>Genome Sequence of the Pyrene- and Fluoranthene-Degrading Bacterium Cycloclasticus sp. Strain PY97M.</title>
        <authorList>
            <person name="Cui Z."/>
            <person name="Xu G."/>
            <person name="Li Q."/>
            <person name="Gao W."/>
            <person name="Zheng L."/>
        </authorList>
    </citation>
    <scope>NUCLEOTIDE SEQUENCE [LARGE SCALE GENOMIC DNA]</scope>
    <source>
        <strain evidence="11 12">PY97M</strain>
    </source>
</reference>
<comment type="similarity">
    <text evidence="1">Belongs to the SIMIBI class G3E GTPase family. HypB/HupM subfamily.</text>
</comment>
<gene>
    <name evidence="11" type="ORF">L196_00925</name>
</gene>
<keyword evidence="12" id="KW-1185">Reference proteome</keyword>
<dbReference type="CDD" id="cd05390">
    <property type="entry name" value="HypB"/>
    <property type="match status" value="1"/>
</dbReference>
<feature type="domain" description="CobW/HypB/UreG nucleotide-binding" evidence="10">
    <location>
        <begin position="62"/>
        <end position="220"/>
    </location>
</feature>
<dbReference type="PANTHER" id="PTHR30134:SF2">
    <property type="entry name" value="HYDROGENASE MATURATION FACTOR HYPB"/>
    <property type="match status" value="1"/>
</dbReference>
<evidence type="ECO:0000313" key="12">
    <source>
        <dbReference type="Proteomes" id="UP000015462"/>
    </source>
</evidence>
<keyword evidence="4" id="KW-0547">Nucleotide-binding</keyword>
<organism evidence="11 12">
    <name type="scientific">Cycloclasticus pugetii</name>
    <dbReference type="NCBI Taxonomy" id="34068"/>
    <lineage>
        <taxon>Bacteria</taxon>
        <taxon>Pseudomonadati</taxon>
        <taxon>Pseudomonadota</taxon>
        <taxon>Gammaproteobacteria</taxon>
        <taxon>Thiotrichales</taxon>
        <taxon>Piscirickettsiaceae</taxon>
        <taxon>Cycloclasticus</taxon>
    </lineage>
</organism>
<evidence type="ECO:0000256" key="5">
    <source>
        <dbReference type="ARBA" id="ARBA00022801"/>
    </source>
</evidence>
<dbReference type="Gene3D" id="3.40.50.300">
    <property type="entry name" value="P-loop containing nucleotide triphosphate hydrolases"/>
    <property type="match status" value="1"/>
</dbReference>
<dbReference type="GO" id="GO:0005525">
    <property type="term" value="F:GTP binding"/>
    <property type="evidence" value="ECO:0007669"/>
    <property type="project" value="UniProtKB-KW"/>
</dbReference>
<dbReference type="GO" id="GO:0051604">
    <property type="term" value="P:protein maturation"/>
    <property type="evidence" value="ECO:0007669"/>
    <property type="project" value="InterPro"/>
</dbReference>
<evidence type="ECO:0000313" key="11">
    <source>
        <dbReference type="EMBL" id="EPD14018.1"/>
    </source>
</evidence>
<evidence type="ECO:0000256" key="1">
    <source>
        <dbReference type="ARBA" id="ARBA00006211"/>
    </source>
</evidence>
<dbReference type="NCBIfam" id="TIGR00073">
    <property type="entry name" value="hypB"/>
    <property type="match status" value="1"/>
</dbReference>
<evidence type="ECO:0000256" key="6">
    <source>
        <dbReference type="ARBA" id="ARBA00022833"/>
    </source>
</evidence>
<sequence>MCTTCGCGSTETVNHQHTSKENATDTADLRLVQLEKDVLGKNKRYAAKNRQYLQQHEIFALNIISSPGSGKTSLLTATIDALKDQLDINVIEGDQSSQLDAERIRNSGAKAIQINTGKGCHLDAHQVGHAIEDLNPADKGVLFIENVGNLVCPAPFDLGEAYKVVMLSVTEGEDKPLKYPDIFYAADLMIINKTDLLPYVDFNMDKCVEYAKQINPNLIIIELSATKGDGLSEWVQWIKAQLTLKAV</sequence>
<dbReference type="AlphaFoldDB" id="A0AB33Z4N3"/>
<keyword evidence="6" id="KW-0862">Zinc</keyword>
<evidence type="ECO:0000256" key="4">
    <source>
        <dbReference type="ARBA" id="ARBA00022741"/>
    </source>
</evidence>
<keyword evidence="7" id="KW-0342">GTP-binding</keyword>
<evidence type="ECO:0000256" key="9">
    <source>
        <dbReference type="SAM" id="MobiDB-lite"/>
    </source>
</evidence>